<comment type="caution">
    <text evidence="2">The sequence shown here is derived from an EMBL/GenBank/DDBJ whole genome shotgun (WGS) entry which is preliminary data.</text>
</comment>
<evidence type="ECO:0000313" key="2">
    <source>
        <dbReference type="EMBL" id="CAF4341919.1"/>
    </source>
</evidence>
<reference evidence="2" key="1">
    <citation type="submission" date="2021-02" db="EMBL/GenBank/DDBJ databases">
        <authorList>
            <person name="Nowell W R."/>
        </authorList>
    </citation>
    <scope>NUCLEOTIDE SEQUENCE</scope>
</reference>
<sequence>FIQDRDELRTSTKWSSNRNHNHLNTNNSNNNTTTTTRIATVKSVRRENGVIPNSILKPYPHTRTTIVTKKDFDIDTIDKEIFKPDKVDIPDRLIDFDNDDQMLTANERLAK</sequence>
<feature type="compositionally biased region" description="Low complexity" evidence="1">
    <location>
        <begin position="16"/>
        <end position="36"/>
    </location>
</feature>
<evidence type="ECO:0000313" key="3">
    <source>
        <dbReference type="Proteomes" id="UP000663823"/>
    </source>
</evidence>
<feature type="non-terminal residue" evidence="2">
    <location>
        <position position="1"/>
    </location>
</feature>
<gene>
    <name evidence="2" type="ORF">OTI717_LOCUS43270</name>
</gene>
<name>A0A820KGU9_9BILA</name>
<feature type="non-terminal residue" evidence="2">
    <location>
        <position position="111"/>
    </location>
</feature>
<protein>
    <submittedName>
        <fullName evidence="2">Uncharacterized protein</fullName>
    </submittedName>
</protein>
<dbReference type="AlphaFoldDB" id="A0A820KGU9"/>
<dbReference type="Proteomes" id="UP000663823">
    <property type="component" value="Unassembled WGS sequence"/>
</dbReference>
<dbReference type="EMBL" id="CAJOAX010060609">
    <property type="protein sequence ID" value="CAF4341919.1"/>
    <property type="molecule type" value="Genomic_DNA"/>
</dbReference>
<proteinExistence type="predicted"/>
<feature type="compositionally biased region" description="Basic and acidic residues" evidence="1">
    <location>
        <begin position="1"/>
        <end position="10"/>
    </location>
</feature>
<evidence type="ECO:0000256" key="1">
    <source>
        <dbReference type="SAM" id="MobiDB-lite"/>
    </source>
</evidence>
<organism evidence="2 3">
    <name type="scientific">Rotaria sordida</name>
    <dbReference type="NCBI Taxonomy" id="392033"/>
    <lineage>
        <taxon>Eukaryota</taxon>
        <taxon>Metazoa</taxon>
        <taxon>Spiralia</taxon>
        <taxon>Gnathifera</taxon>
        <taxon>Rotifera</taxon>
        <taxon>Eurotatoria</taxon>
        <taxon>Bdelloidea</taxon>
        <taxon>Philodinida</taxon>
        <taxon>Philodinidae</taxon>
        <taxon>Rotaria</taxon>
    </lineage>
</organism>
<accession>A0A820KGU9</accession>
<feature type="region of interest" description="Disordered" evidence="1">
    <location>
        <begin position="1"/>
        <end position="36"/>
    </location>
</feature>